<keyword evidence="1" id="KW-0547">Nucleotide-binding</keyword>
<dbReference type="Gene3D" id="1.10.1070.11">
    <property type="entry name" value="Phosphatidylinositol 3-/4-kinase, catalytic domain"/>
    <property type="match status" value="1"/>
</dbReference>
<feature type="region of interest" description="Disordered" evidence="2">
    <location>
        <begin position="1133"/>
        <end position="1154"/>
    </location>
</feature>
<evidence type="ECO:0000259" key="3">
    <source>
        <dbReference type="PROSITE" id="PS50290"/>
    </source>
</evidence>
<reference evidence="5" key="1">
    <citation type="submission" date="2016-10" db="EMBL/GenBank/DDBJ databases">
        <authorList>
            <person name="Benchimol M."/>
            <person name="Almeida L.G."/>
            <person name="Vasconcelos A.T."/>
            <person name="Perreira-Neves A."/>
            <person name="Rosa I.A."/>
            <person name="Tasca T."/>
            <person name="Bogo M.R."/>
            <person name="de Souza W."/>
        </authorList>
    </citation>
    <scope>NUCLEOTIDE SEQUENCE [LARGE SCALE GENOMIC DNA]</scope>
    <source>
        <strain evidence="5">K</strain>
    </source>
</reference>
<dbReference type="Proteomes" id="UP000179807">
    <property type="component" value="Unassembled WGS sequence"/>
</dbReference>
<dbReference type="InterPro" id="IPR011009">
    <property type="entry name" value="Kinase-like_dom_sf"/>
</dbReference>
<dbReference type="GO" id="GO:0005524">
    <property type="term" value="F:ATP binding"/>
    <property type="evidence" value="ECO:0007669"/>
    <property type="project" value="UniProtKB-KW"/>
</dbReference>
<dbReference type="SMART" id="SM01346">
    <property type="entry name" value="DUF3385"/>
    <property type="match status" value="1"/>
</dbReference>
<dbReference type="GO" id="GO:0016242">
    <property type="term" value="P:negative regulation of macroautophagy"/>
    <property type="evidence" value="ECO:0007669"/>
    <property type="project" value="TreeGrafter"/>
</dbReference>
<keyword evidence="1" id="KW-0808">Transferase</keyword>
<comment type="similarity">
    <text evidence="1">Belongs to the PI3/PI4-kinase family.</text>
</comment>
<dbReference type="InterPro" id="IPR036940">
    <property type="entry name" value="PI3/4_kinase_cat_sf"/>
</dbReference>
<dbReference type="SMART" id="SM00146">
    <property type="entry name" value="PI3Kc"/>
    <property type="match status" value="1"/>
</dbReference>
<dbReference type="PANTHER" id="PTHR11139:SF9">
    <property type="entry name" value="SERINE_THREONINE-PROTEIN KINASE MTOR"/>
    <property type="match status" value="1"/>
</dbReference>
<dbReference type="Gene3D" id="1.25.10.10">
    <property type="entry name" value="Leucine-rich Repeat Variant"/>
    <property type="match status" value="1"/>
</dbReference>
<evidence type="ECO:0000313" key="5">
    <source>
        <dbReference type="EMBL" id="OHS96143.1"/>
    </source>
</evidence>
<dbReference type="VEuPathDB" id="TrichDB:TRFO_37705"/>
<comment type="caution">
    <text evidence="5">The sequence shown here is derived from an EMBL/GenBank/DDBJ whole genome shotgun (WGS) entry which is preliminary data.</text>
</comment>
<dbReference type="SUPFAM" id="SSF56112">
    <property type="entry name" value="Protein kinase-like (PK-like)"/>
    <property type="match status" value="1"/>
</dbReference>
<feature type="compositionally biased region" description="Polar residues" evidence="2">
    <location>
        <begin position="1133"/>
        <end position="1153"/>
    </location>
</feature>
<dbReference type="InterPro" id="IPR050517">
    <property type="entry name" value="DDR_Repair_Kinase"/>
</dbReference>
<dbReference type="PROSITE" id="PS51190">
    <property type="entry name" value="FATC"/>
    <property type="match status" value="1"/>
</dbReference>
<name>A0A1J4JD01_9EUKA</name>
<accession>A0A1J4JD01</accession>
<dbReference type="EMBL" id="MLAK01001196">
    <property type="protein sequence ID" value="OHS96143.1"/>
    <property type="molecule type" value="Genomic_DNA"/>
</dbReference>
<dbReference type="GO" id="GO:0005634">
    <property type="term" value="C:nucleus"/>
    <property type="evidence" value="ECO:0007669"/>
    <property type="project" value="TreeGrafter"/>
</dbReference>
<feature type="region of interest" description="Disordered" evidence="2">
    <location>
        <begin position="1053"/>
        <end position="1080"/>
    </location>
</feature>
<dbReference type="OrthoDB" id="381190at2759"/>
<dbReference type="GeneID" id="94846291"/>
<dbReference type="PROSITE" id="PS50290">
    <property type="entry name" value="PI3_4_KINASE_3"/>
    <property type="match status" value="1"/>
</dbReference>
<evidence type="ECO:0000313" key="6">
    <source>
        <dbReference type="Proteomes" id="UP000179807"/>
    </source>
</evidence>
<dbReference type="InterPro" id="IPR016024">
    <property type="entry name" value="ARM-type_fold"/>
</dbReference>
<gene>
    <name evidence="5" type="ORF">TRFO_37705</name>
</gene>
<feature type="domain" description="FATC" evidence="4">
    <location>
        <begin position="2292"/>
        <end position="2324"/>
    </location>
</feature>
<dbReference type="GO" id="GO:0031932">
    <property type="term" value="C:TORC2 complex"/>
    <property type="evidence" value="ECO:0007669"/>
    <property type="project" value="TreeGrafter"/>
</dbReference>
<keyword evidence="1" id="KW-0418">Kinase</keyword>
<dbReference type="InterPro" id="IPR003151">
    <property type="entry name" value="PIK-rel_kinase_FAT"/>
</dbReference>
<keyword evidence="1" id="KW-0723">Serine/threonine-protein kinase</keyword>
<dbReference type="PANTHER" id="PTHR11139">
    <property type="entry name" value="ATAXIA TELANGIECTASIA MUTATED ATM -RELATED"/>
    <property type="match status" value="1"/>
</dbReference>
<dbReference type="InterPro" id="IPR003152">
    <property type="entry name" value="FATC_dom"/>
</dbReference>
<dbReference type="Pfam" id="PF02259">
    <property type="entry name" value="FAT"/>
    <property type="match status" value="1"/>
</dbReference>
<dbReference type="GO" id="GO:0004674">
    <property type="term" value="F:protein serine/threonine kinase activity"/>
    <property type="evidence" value="ECO:0007669"/>
    <property type="project" value="UniProtKB-KW"/>
</dbReference>
<dbReference type="SMART" id="SM01343">
    <property type="entry name" value="FATC"/>
    <property type="match status" value="1"/>
</dbReference>
<dbReference type="InterPro" id="IPR024585">
    <property type="entry name" value="mTOR_dom"/>
</dbReference>
<dbReference type="GO" id="GO:0005737">
    <property type="term" value="C:cytoplasm"/>
    <property type="evidence" value="ECO:0007669"/>
    <property type="project" value="TreeGrafter"/>
</dbReference>
<dbReference type="Pfam" id="PF02260">
    <property type="entry name" value="FATC"/>
    <property type="match status" value="1"/>
</dbReference>
<evidence type="ECO:0000256" key="2">
    <source>
        <dbReference type="SAM" id="MobiDB-lite"/>
    </source>
</evidence>
<sequence>MSKTICTIFAFSQFPKPQIYEMQQNDSNQLHFDQLVDEIKCISLFSEARRRSKRLLSNIFQNSPDSIKILFSRELFRWSQEKLHSRLTEHRLSAISGFAFFIDIVEDQEKLQSLGQTLEKLLPLEVIDSTSVIEGIAYLFKRIAKLSLSPIIPHIIDRCRSWFSVRSSSSAVLSSLFIYYYLCSLDSNFFQRYSSEIDDFVRGAIVFPDNRAQEIAVRLSEIRFNNDPTANETASNLISHLTYLLSTEIEDSAAKGVFMLLSSLLRNNRNVCEERAENLIGAYYFFLKNHSVDDYFEVLIDLCEQLNVEIVKYKDRIYTIFCNKNIKYHKLDNCLKVSRIVKYLPDTFCPYLNDICFSLARISSNCFFCLINSIIQNRPDIVDRQFVLGAMKEAKISSYLVDAAISFAHAYSSDVFKLIHIFTPKIDDSTTFSLSFLANISFLPQFPLKNYWEMAFDCFVNKSEEYHIASIPALTSIIQRFKEDEQQQKLFSLLFEVQNDSASVKIAFLNSIDDKLLPLLISPAQFFIIQELYEDDNRKVRLVALDLISRIRLISPLSTLNFFHNQLHQFPDLYFQIPAKSDQKKFMQLLPSLISSSGDFVISHALRLIKFLLNVLNSRVNQTQNIINRITELKDEKYDCKIRVFALESLSALTNADNCELNLVHDSINAIINLLIQSKQKKLQITAAKTLRSFFRRFQIMKLLESKEIVKIHLQLFQFMRTSTDSRVNNEMLRLFGSIGTLDPYEFHTPHSQKVLEDTYPLYDRAKRDSSFLKFVMKYILRQLKDNIKTHDISVLTNAVSYIFQSDPIKCLVFLKDVVNIFSTMLNQSNYEASPISPSELFHFFKTIVLVVDIEILPYTQTLYDMVFPFLVSNPETEAIKLLNALIYALKSNFSPYGSQTFSRIVSILSDQDNEINQDTEDTLLLSLTLIVIFAGGSSLIYFDILHNIIKKRKIQTSHPIHFLCQVLRNSPAIHLAIPSLRLALHLIKENSSLKDTAANLIRLVILRFPQIINNLPIDCEISQMLETIKQMPPTISTSSSIGSITSHSNSSLSALSSSSTTNNMNTTTNNNSNNTNNINYDDKIANNMNNIELSRNQKSVHNNNSFNFDDNYITDSNLGGISRISNSMTFNSSPSNKLNSIGKNPSEGNTNLDPEAKASFLQQFEPVPDYHQALLKPPVTSIPLSQILSHRRKNVSVMGNDWSSWLLQLSQDLVLCSQSPAIRASHPLLRASPDFEVSLFPYIVVSVWDTAKPEERSLLSNYLNGIVHIQSAPPEVLSAIVSACDAMDRANFALFRDPFISGKVAERCNSYFRAVRFFEKALSTSIEPTSHLLRINSLLKRKEAALGLLNIAVAADSNCELLEALSMWSQARDVYEKKMKENPNSESYIAGFLKCSMHLEDWDKIEKCVDDFSSYSHDTQPKVAMIFAAAVRNTGGNATRFLRAIRTDDPMTCMWRAIIAIDQGNLKDARLWTDRGMSLTCRDMSPFSTGSYEPAIPTICYAMMLDELNDVIDQRRGIKTADEVIDIWNAKADYVKRDATQLRNVYQVREMLQCSNEQLFKIHLSFVDALRRQKEWTLFDNSFKRLFDGSNYNNDERVNLMRAKFRFDRGITKNLSDFTTIIERLSKFQTKSPVYYDAICAYVSRCPISPDIIPLINEVLEVQPNRIRAWKHWAYFNLGCAQPPENGKINESCAAYASNAMKGFAMLVKLTRPSLHFLCQLCALFFTYAENLNDFEAAASNIISLSPSSVIQIIPQLMVQFDHPNKAVREIVFNIVSIFAEHHFQALAMPLCLVKRTPTSSKVLLNFIEKIGQEHNEIMRDAELFANGMLQVAVTDVEMVIELLEKVINLHESDAPIHQMVEVFAEIQRIMNLEHTAFIKTIFQDQKLRNIKSKIDNNMLTKTTASDSQSLSNKAVTIKAFLLMKLESISTIDITEMGIDLCNSTPFSLAVPGFYSVDKEPVTIDSICHVMKLIPSQKRPRKLRIVGSDHRNYKYLLKGREDLRLDLRVMQLFSLTNSILHDDKFGAERHLHIKQVPIVPLAPNAGLIAWAEGGETIYSMIQWHRRIMGVEQINCEQILLRNYVGDESSFGCDRDTTLKLTTLQKLELHLELCKLAPDDDIRESMWLRSPNTELWLGQTTNFARSNGLMSIVGHIIGIGDRHPSNILVMKGTGNVVHIDFSDVFEKANLRTFVHETVPFRLTRMLVRALGASGIHGIFEMTAEYVMALMRRNKETLLAFLDIFIQDPITDTIWYRNAAGQPEEGEMKGSLMKKAIDRVADKLNGREFDKNVSLSPHDQVGKLIEAATSEMNLAQMYYGWAPFW</sequence>
<protein>
    <recommendedName>
        <fullName evidence="1">Serine/threonine-protein kinase TOR</fullName>
        <ecNumber evidence="1">2.7.11.1</ecNumber>
    </recommendedName>
</protein>
<proteinExistence type="inferred from homology"/>
<dbReference type="RefSeq" id="XP_068349280.1">
    <property type="nucleotide sequence ID" value="XM_068511587.1"/>
</dbReference>
<keyword evidence="1" id="KW-0067">ATP-binding</keyword>
<evidence type="ECO:0000259" key="4">
    <source>
        <dbReference type="PROSITE" id="PS51190"/>
    </source>
</evidence>
<dbReference type="GO" id="GO:0031929">
    <property type="term" value="P:TOR signaling"/>
    <property type="evidence" value="ECO:0007669"/>
    <property type="project" value="TreeGrafter"/>
</dbReference>
<dbReference type="SUPFAM" id="SSF48371">
    <property type="entry name" value="ARM repeat"/>
    <property type="match status" value="2"/>
</dbReference>
<dbReference type="InterPro" id="IPR011989">
    <property type="entry name" value="ARM-like"/>
</dbReference>
<keyword evidence="6" id="KW-1185">Reference proteome</keyword>
<feature type="domain" description="PI3K/PI4K catalytic" evidence="3">
    <location>
        <begin position="1968"/>
        <end position="2308"/>
    </location>
</feature>
<dbReference type="Pfam" id="PF00454">
    <property type="entry name" value="PI3_PI4_kinase"/>
    <property type="match status" value="1"/>
</dbReference>
<dbReference type="GO" id="GO:0031931">
    <property type="term" value="C:TORC1 complex"/>
    <property type="evidence" value="ECO:0007669"/>
    <property type="project" value="TreeGrafter"/>
</dbReference>
<comment type="catalytic activity">
    <reaction evidence="1">
        <text>L-threonyl-[protein] + ATP = O-phospho-L-threonyl-[protein] + ADP + H(+)</text>
        <dbReference type="Rhea" id="RHEA:46608"/>
        <dbReference type="Rhea" id="RHEA-COMP:11060"/>
        <dbReference type="Rhea" id="RHEA-COMP:11605"/>
        <dbReference type="ChEBI" id="CHEBI:15378"/>
        <dbReference type="ChEBI" id="CHEBI:30013"/>
        <dbReference type="ChEBI" id="CHEBI:30616"/>
        <dbReference type="ChEBI" id="CHEBI:61977"/>
        <dbReference type="ChEBI" id="CHEBI:456216"/>
        <dbReference type="EC" id="2.7.11.1"/>
    </reaction>
</comment>
<dbReference type="Pfam" id="PF11865">
    <property type="entry name" value="mTOR_dom"/>
    <property type="match status" value="1"/>
</dbReference>
<dbReference type="EC" id="2.7.11.1" evidence="1"/>
<organism evidence="5 6">
    <name type="scientific">Tritrichomonas foetus</name>
    <dbReference type="NCBI Taxonomy" id="1144522"/>
    <lineage>
        <taxon>Eukaryota</taxon>
        <taxon>Metamonada</taxon>
        <taxon>Parabasalia</taxon>
        <taxon>Tritrichomonadida</taxon>
        <taxon>Tritrichomonadidae</taxon>
        <taxon>Tritrichomonas</taxon>
    </lineage>
</organism>
<dbReference type="Gene3D" id="3.30.1010.10">
    <property type="entry name" value="Phosphatidylinositol 3-kinase Catalytic Subunit, Chain A, domain 4"/>
    <property type="match status" value="1"/>
</dbReference>
<evidence type="ECO:0000256" key="1">
    <source>
        <dbReference type="RuleBase" id="RU364109"/>
    </source>
</evidence>
<dbReference type="InterPro" id="IPR000403">
    <property type="entry name" value="PI3/4_kinase_cat_dom"/>
</dbReference>